<name>A0A8H6XNN7_9AGAR</name>
<keyword evidence="1" id="KW-0175">Coiled coil</keyword>
<reference evidence="2" key="1">
    <citation type="submission" date="2020-05" db="EMBL/GenBank/DDBJ databases">
        <title>Mycena genomes resolve the evolution of fungal bioluminescence.</title>
        <authorList>
            <person name="Tsai I.J."/>
        </authorList>
    </citation>
    <scope>NUCLEOTIDE SEQUENCE</scope>
    <source>
        <strain evidence="2">CCC161011</strain>
    </source>
</reference>
<proteinExistence type="predicted"/>
<dbReference type="Proteomes" id="UP000620124">
    <property type="component" value="Unassembled WGS sequence"/>
</dbReference>
<feature type="coiled-coil region" evidence="1">
    <location>
        <begin position="13"/>
        <end position="40"/>
    </location>
</feature>
<evidence type="ECO:0000313" key="2">
    <source>
        <dbReference type="EMBL" id="KAF7343919.1"/>
    </source>
</evidence>
<gene>
    <name evidence="2" type="ORF">MVEN_01680600</name>
</gene>
<protein>
    <submittedName>
        <fullName evidence="2">F-box domain-containing protein</fullName>
    </submittedName>
</protein>
<sequence length="371" mass="42151">MTYMNLQVDRTRLSDIEVQILDLERSLSALRAEKEVVRERLDSYRYPVLTLPNEIVSEIFVQFLPLYPDPPPFCGDGSPTTLTHICHKWREVALATPLLWRALAFSPYDTISVERQRYISEIWLKRSYSCPLSIIIDNWWNIYEFPSELVPHCARWEHLKLTGSNLPKIDGPMPLLRDLGIMIGLCDLFPSYDAPLLRTVFLNTVAASRITLPWKQLASLTLYWVQSSQCVAILQQTVDLVHCDLDFPIARERIHTGPDITLPYLDSLVLKNSNGGSLIGFLDTLVVPALRILHLPERFLGATPIESLKSFISKSGCTLEQVHLTGVRTLLATDKSYHSAFPHIPDFTFQVPYIEETPTDDEDVEDGDNSG</sequence>
<dbReference type="AlphaFoldDB" id="A0A8H6XNN7"/>
<evidence type="ECO:0000313" key="3">
    <source>
        <dbReference type="Proteomes" id="UP000620124"/>
    </source>
</evidence>
<dbReference type="EMBL" id="JACAZI010000015">
    <property type="protein sequence ID" value="KAF7343919.1"/>
    <property type="molecule type" value="Genomic_DNA"/>
</dbReference>
<comment type="caution">
    <text evidence="2">The sequence shown here is derived from an EMBL/GenBank/DDBJ whole genome shotgun (WGS) entry which is preliminary data.</text>
</comment>
<organism evidence="2 3">
    <name type="scientific">Mycena venus</name>
    <dbReference type="NCBI Taxonomy" id="2733690"/>
    <lineage>
        <taxon>Eukaryota</taxon>
        <taxon>Fungi</taxon>
        <taxon>Dikarya</taxon>
        <taxon>Basidiomycota</taxon>
        <taxon>Agaricomycotina</taxon>
        <taxon>Agaricomycetes</taxon>
        <taxon>Agaricomycetidae</taxon>
        <taxon>Agaricales</taxon>
        <taxon>Marasmiineae</taxon>
        <taxon>Mycenaceae</taxon>
        <taxon>Mycena</taxon>
    </lineage>
</organism>
<keyword evidence="3" id="KW-1185">Reference proteome</keyword>
<accession>A0A8H6XNN7</accession>
<evidence type="ECO:0000256" key="1">
    <source>
        <dbReference type="SAM" id="Coils"/>
    </source>
</evidence>
<dbReference type="OrthoDB" id="3145677at2759"/>